<keyword evidence="5 12" id="KW-0645">Protease</keyword>
<proteinExistence type="inferred from homology"/>
<sequence length="1138" mass="126216">MRFTVQLSNVALCETQSVALTNKLACQRRKKFNPKPQNRAVGESKPRRVTGAFAVLRVVSRFAAYLLQSTGLCASAAGDMKQLHRMIDELRKWMPFTPSAKVVCFGITYDASDDAQREAFMEDFRSRVLLTYRSGLEPPLQLAGGGTKSSDSGWGCMLRVTQMMLAQCFITLGLGRAWRFNEAEDLSKGSLYLRIVSCFLDTPAAPFSLHRLVETGQQVLGKEPSAWFGPTSAAQAVGHLFQDLKSKASGAPEFLRGVGCAVFVDGPIYKANVIEQFDSGSSSVILFVCRRLGLDEFNLEEYREGLESCFQLPEFQGLASGNSSSSAHFFVATHGEDSILFLDPHTTSPALRVEGDVVASHGLRPERALRLPWSNLNPSICVAFMVRSKVETDYGFSPSHPARGTASMMPYWRGLRNTFVALSCFTTDVCIAIRAVTEKDASFSSTDICIHFHATDADGMVHTPDKATLDAWMRTGIQIPSEWKPNTLVWQDLVHSFKSGKAGGYDRLMEYNKFRAQFVADLLCFTAMQACPQCSASAMGSVKPSSDLDVSVTAQMTSEDSGPDVLVKRFNDVFAAVWGLAQDGLGMTSAEKFDTNIYGFAWFEATPCRDHLCEGVPLQEPCHAVQDFSGVSNPKNLSTWRLRRFSAADNPRSGDGVGAEDVQDQHSFGLAKLLYYLREFGRGGGIAACSTTSTEKAAIADTLDTGTNFTDLSCATRDDVCTPICEFWSKIYKATYWHGLQSILPKMQAVMRAARDIMADLLASHAKRVTELLPEKEVSSQLWQGQIMVRNAIYAEKLSRVYALERQLRAGRTNLKQCAELRHSITESLAYGIETYWTQGAFDAVVGRLQLSLSKPCVTGKACDLDISTAGFLDALLENFADLFKELSHTQEEFQDIDRKLSQFYPDQKSREHAVQSGKLYGFCKTREVCEAVTRGQCGDGQKCSLCLAWPVRANSSEMDCVPFSSVPFYHFLVEGAKYMHRAWTMVQFSRSKPHGGRNVWQDDMAATTEYMATCTAAYADQFQADWRGTGQQVPLDVLRAALVCWPQGAQEIPSLAEHMQVLGAYWILYMLSDSLESEAPRSWGPDRPVVLEHMFMSLCDRLTEGPREQVFEVLERQPTYCGSLDEITEQDDLVVVN</sequence>
<dbReference type="AlphaFoldDB" id="A0A1Q9CWI8"/>
<gene>
    <name evidence="12" type="primary">atg4</name>
    <name evidence="12" type="ORF">AK812_SmicGene31519</name>
</gene>
<evidence type="ECO:0000256" key="4">
    <source>
        <dbReference type="ARBA" id="ARBA00022490"/>
    </source>
</evidence>
<reference evidence="12 13" key="1">
    <citation type="submission" date="2016-02" db="EMBL/GenBank/DDBJ databases">
        <title>Genome analysis of coral dinoflagellate symbionts highlights evolutionary adaptations to a symbiotic lifestyle.</title>
        <authorList>
            <person name="Aranda M."/>
            <person name="Li Y."/>
            <person name="Liew Y.J."/>
            <person name="Baumgarten S."/>
            <person name="Simakov O."/>
            <person name="Wilson M."/>
            <person name="Piel J."/>
            <person name="Ashoor H."/>
            <person name="Bougouffa S."/>
            <person name="Bajic V.B."/>
            <person name="Ryu T."/>
            <person name="Ravasi T."/>
            <person name="Bayer T."/>
            <person name="Micklem G."/>
            <person name="Kim H."/>
            <person name="Bhak J."/>
            <person name="Lajeunesse T.C."/>
            <person name="Voolstra C.R."/>
        </authorList>
    </citation>
    <scope>NUCLEOTIDE SEQUENCE [LARGE SCALE GENOMIC DNA]</scope>
    <source>
        <strain evidence="12 13">CCMP2467</strain>
    </source>
</reference>
<evidence type="ECO:0000313" key="13">
    <source>
        <dbReference type="Proteomes" id="UP000186817"/>
    </source>
</evidence>
<keyword evidence="3" id="KW-0813">Transport</keyword>
<evidence type="ECO:0000256" key="8">
    <source>
        <dbReference type="ARBA" id="ARBA00022927"/>
    </source>
</evidence>
<dbReference type="InterPro" id="IPR038765">
    <property type="entry name" value="Papain-like_cys_pep_sf"/>
</dbReference>
<dbReference type="EMBL" id="LSRX01000869">
    <property type="protein sequence ID" value="OLP87277.1"/>
    <property type="molecule type" value="Genomic_DNA"/>
</dbReference>
<feature type="domain" description="Peptidase C54 catalytic" evidence="11">
    <location>
        <begin position="118"/>
        <end position="391"/>
    </location>
</feature>
<dbReference type="GO" id="GO:0034727">
    <property type="term" value="P:piecemeal microautophagy of the nucleus"/>
    <property type="evidence" value="ECO:0007669"/>
    <property type="project" value="TreeGrafter"/>
</dbReference>
<evidence type="ECO:0000259" key="11">
    <source>
        <dbReference type="Pfam" id="PF03416"/>
    </source>
</evidence>
<dbReference type="GO" id="GO:0019786">
    <property type="term" value="F:protein-phosphatidylethanolamide deconjugating activity"/>
    <property type="evidence" value="ECO:0007669"/>
    <property type="project" value="InterPro"/>
</dbReference>
<dbReference type="GO" id="GO:0016485">
    <property type="term" value="P:protein processing"/>
    <property type="evidence" value="ECO:0007669"/>
    <property type="project" value="TreeGrafter"/>
</dbReference>
<dbReference type="GO" id="GO:0000423">
    <property type="term" value="P:mitophagy"/>
    <property type="evidence" value="ECO:0007669"/>
    <property type="project" value="TreeGrafter"/>
</dbReference>
<dbReference type="GO" id="GO:0005737">
    <property type="term" value="C:cytoplasm"/>
    <property type="evidence" value="ECO:0007669"/>
    <property type="project" value="UniProtKB-SubCell"/>
</dbReference>
<dbReference type="Proteomes" id="UP000186817">
    <property type="component" value="Unassembled WGS sequence"/>
</dbReference>
<comment type="subcellular location">
    <subcellularLocation>
        <location evidence="1">Cytoplasm</location>
    </subcellularLocation>
</comment>
<dbReference type="GO" id="GO:0000045">
    <property type="term" value="P:autophagosome assembly"/>
    <property type="evidence" value="ECO:0007669"/>
    <property type="project" value="TreeGrafter"/>
</dbReference>
<evidence type="ECO:0000313" key="12">
    <source>
        <dbReference type="EMBL" id="OLP87277.1"/>
    </source>
</evidence>
<name>A0A1Q9CWI8_SYMMI</name>
<keyword evidence="6" id="KW-0378">Hydrolase</keyword>
<organism evidence="12 13">
    <name type="scientific">Symbiodinium microadriaticum</name>
    <name type="common">Dinoflagellate</name>
    <name type="synonym">Zooxanthella microadriatica</name>
    <dbReference type="NCBI Taxonomy" id="2951"/>
    <lineage>
        <taxon>Eukaryota</taxon>
        <taxon>Sar</taxon>
        <taxon>Alveolata</taxon>
        <taxon>Dinophyceae</taxon>
        <taxon>Suessiales</taxon>
        <taxon>Symbiodiniaceae</taxon>
        <taxon>Symbiodinium</taxon>
    </lineage>
</organism>
<dbReference type="InterPro" id="IPR005078">
    <property type="entry name" value="Peptidase_C54"/>
</dbReference>
<comment type="catalytic activity">
    <reaction evidence="10">
        <text>[protein]-C-terminal L-amino acid-glycyl-phosphatidylethanolamide + H2O = [protein]-C-terminal L-amino acid-glycine + a 1,2-diacyl-sn-glycero-3-phosphoethanolamine</text>
        <dbReference type="Rhea" id="RHEA:67548"/>
        <dbReference type="Rhea" id="RHEA-COMP:17323"/>
        <dbReference type="Rhea" id="RHEA-COMP:17324"/>
        <dbReference type="ChEBI" id="CHEBI:15377"/>
        <dbReference type="ChEBI" id="CHEBI:64612"/>
        <dbReference type="ChEBI" id="CHEBI:172940"/>
        <dbReference type="ChEBI" id="CHEBI:172941"/>
    </reaction>
    <physiologicalReaction direction="left-to-right" evidence="10">
        <dbReference type="Rhea" id="RHEA:67549"/>
    </physiologicalReaction>
</comment>
<evidence type="ECO:0000256" key="2">
    <source>
        <dbReference type="ARBA" id="ARBA00010958"/>
    </source>
</evidence>
<keyword evidence="4" id="KW-0963">Cytoplasm</keyword>
<evidence type="ECO:0000256" key="6">
    <source>
        <dbReference type="ARBA" id="ARBA00022801"/>
    </source>
</evidence>
<accession>A0A1Q9CWI8</accession>
<dbReference type="GO" id="GO:0035973">
    <property type="term" value="P:aggrephagy"/>
    <property type="evidence" value="ECO:0007669"/>
    <property type="project" value="TreeGrafter"/>
</dbReference>
<dbReference type="GO" id="GO:0004197">
    <property type="term" value="F:cysteine-type endopeptidase activity"/>
    <property type="evidence" value="ECO:0007669"/>
    <property type="project" value="TreeGrafter"/>
</dbReference>
<keyword evidence="8" id="KW-0653">Protein transport</keyword>
<comment type="similarity">
    <text evidence="2">Belongs to the peptidase C54 family.</text>
</comment>
<evidence type="ECO:0000256" key="5">
    <source>
        <dbReference type="ARBA" id="ARBA00022670"/>
    </source>
</evidence>
<keyword evidence="13" id="KW-1185">Reference proteome</keyword>
<keyword evidence="7" id="KW-0788">Thiol protease</keyword>
<evidence type="ECO:0000256" key="1">
    <source>
        <dbReference type="ARBA" id="ARBA00004496"/>
    </source>
</evidence>
<comment type="caution">
    <text evidence="12">The sequence shown here is derived from an EMBL/GenBank/DDBJ whole genome shotgun (WGS) entry which is preliminary data.</text>
</comment>
<dbReference type="PANTHER" id="PTHR22624:SF49">
    <property type="entry name" value="CYSTEINE PROTEASE"/>
    <property type="match status" value="1"/>
</dbReference>
<dbReference type="SUPFAM" id="SSF54001">
    <property type="entry name" value="Cysteine proteinases"/>
    <property type="match status" value="1"/>
</dbReference>
<dbReference type="InterPro" id="IPR046792">
    <property type="entry name" value="Peptidase_C54_cat"/>
</dbReference>
<evidence type="ECO:0000256" key="7">
    <source>
        <dbReference type="ARBA" id="ARBA00022807"/>
    </source>
</evidence>
<evidence type="ECO:0000256" key="3">
    <source>
        <dbReference type="ARBA" id="ARBA00022448"/>
    </source>
</evidence>
<dbReference type="GO" id="GO:0015031">
    <property type="term" value="P:protein transport"/>
    <property type="evidence" value="ECO:0007669"/>
    <property type="project" value="UniProtKB-KW"/>
</dbReference>
<evidence type="ECO:0000256" key="9">
    <source>
        <dbReference type="ARBA" id="ARBA00023006"/>
    </source>
</evidence>
<dbReference type="OrthoDB" id="2960936at2759"/>
<protein>
    <submittedName>
        <fullName evidence="12">Putative cysteine protease atg4</fullName>
    </submittedName>
</protein>
<dbReference type="PANTHER" id="PTHR22624">
    <property type="entry name" value="CYSTEINE PROTEASE ATG4"/>
    <property type="match status" value="1"/>
</dbReference>
<keyword evidence="9" id="KW-0072">Autophagy</keyword>
<evidence type="ECO:0000256" key="10">
    <source>
        <dbReference type="ARBA" id="ARBA00029362"/>
    </source>
</evidence>
<dbReference type="Pfam" id="PF03416">
    <property type="entry name" value="Peptidase_C54"/>
    <property type="match status" value="1"/>
</dbReference>